<keyword evidence="2" id="KW-0325">Glycoprotein</keyword>
<dbReference type="SMR" id="A0A482WFY2"/>
<dbReference type="Proteomes" id="UP000291343">
    <property type="component" value="Unassembled WGS sequence"/>
</dbReference>
<feature type="region of interest" description="Disordered" evidence="3">
    <location>
        <begin position="724"/>
        <end position="743"/>
    </location>
</feature>
<evidence type="ECO:0000256" key="3">
    <source>
        <dbReference type="SAM" id="MobiDB-lite"/>
    </source>
</evidence>
<keyword evidence="5" id="KW-0732">Signal</keyword>
<feature type="domain" description="Carboxylesterase type B" evidence="6">
    <location>
        <begin position="37"/>
        <end position="571"/>
    </location>
</feature>
<evidence type="ECO:0000256" key="5">
    <source>
        <dbReference type="SAM" id="SignalP"/>
    </source>
</evidence>
<reference evidence="7 8" key="1">
    <citation type="journal article" date="2017" name="Gigascience">
        <title>Genome sequence of the small brown planthopper, Laodelphax striatellus.</title>
        <authorList>
            <person name="Zhu J."/>
            <person name="Jiang F."/>
            <person name="Wang X."/>
            <person name="Yang P."/>
            <person name="Bao Y."/>
            <person name="Zhao W."/>
            <person name="Wang W."/>
            <person name="Lu H."/>
            <person name="Wang Q."/>
            <person name="Cui N."/>
            <person name="Li J."/>
            <person name="Chen X."/>
            <person name="Luo L."/>
            <person name="Yu J."/>
            <person name="Kang L."/>
            <person name="Cui F."/>
        </authorList>
    </citation>
    <scope>NUCLEOTIDE SEQUENCE [LARGE SCALE GENOMIC DNA]</scope>
    <source>
        <strain evidence="7">Lst14</strain>
    </source>
</reference>
<feature type="transmembrane region" description="Helical" evidence="4">
    <location>
        <begin position="660"/>
        <end position="685"/>
    </location>
</feature>
<protein>
    <recommendedName>
        <fullName evidence="6">Carboxylesterase type B domain-containing protein</fullName>
    </recommendedName>
</protein>
<dbReference type="AlphaFoldDB" id="A0A482WFY2"/>
<proteinExistence type="inferred from homology"/>
<dbReference type="SUPFAM" id="SSF53474">
    <property type="entry name" value="alpha/beta-Hydrolases"/>
    <property type="match status" value="1"/>
</dbReference>
<keyword evidence="4" id="KW-0812">Transmembrane</keyword>
<comment type="caution">
    <text evidence="7">The sequence shown here is derived from an EMBL/GenBank/DDBJ whole genome shotgun (WGS) entry which is preliminary data.</text>
</comment>
<gene>
    <name evidence="7" type="ORF">LSTR_LSTR003979</name>
</gene>
<dbReference type="PANTHER" id="PTHR43903">
    <property type="entry name" value="NEUROLIGIN"/>
    <property type="match status" value="1"/>
</dbReference>
<dbReference type="STRING" id="195883.A0A482WFY2"/>
<dbReference type="InterPro" id="IPR002018">
    <property type="entry name" value="CarbesteraseB"/>
</dbReference>
<evidence type="ECO:0000259" key="6">
    <source>
        <dbReference type="Pfam" id="PF00135"/>
    </source>
</evidence>
<evidence type="ECO:0000313" key="7">
    <source>
        <dbReference type="EMBL" id="RZF32116.1"/>
    </source>
</evidence>
<accession>A0A482WFY2</accession>
<name>A0A482WFY2_LAOST</name>
<evidence type="ECO:0000256" key="1">
    <source>
        <dbReference type="ARBA" id="ARBA00005964"/>
    </source>
</evidence>
<organism evidence="7 8">
    <name type="scientific">Laodelphax striatellus</name>
    <name type="common">Small brown planthopper</name>
    <name type="synonym">Delphax striatella</name>
    <dbReference type="NCBI Taxonomy" id="195883"/>
    <lineage>
        <taxon>Eukaryota</taxon>
        <taxon>Metazoa</taxon>
        <taxon>Ecdysozoa</taxon>
        <taxon>Arthropoda</taxon>
        <taxon>Hexapoda</taxon>
        <taxon>Insecta</taxon>
        <taxon>Pterygota</taxon>
        <taxon>Neoptera</taxon>
        <taxon>Paraneoptera</taxon>
        <taxon>Hemiptera</taxon>
        <taxon>Auchenorrhyncha</taxon>
        <taxon>Fulgoroidea</taxon>
        <taxon>Delphacidae</taxon>
        <taxon>Criomorphinae</taxon>
        <taxon>Laodelphax</taxon>
    </lineage>
</organism>
<keyword evidence="4" id="KW-0472">Membrane</keyword>
<evidence type="ECO:0000313" key="8">
    <source>
        <dbReference type="Proteomes" id="UP000291343"/>
    </source>
</evidence>
<keyword evidence="8" id="KW-1185">Reference proteome</keyword>
<dbReference type="Gene3D" id="3.40.50.1820">
    <property type="entry name" value="alpha/beta hydrolase"/>
    <property type="match status" value="1"/>
</dbReference>
<keyword evidence="4" id="KW-1133">Transmembrane helix</keyword>
<dbReference type="Pfam" id="PF00135">
    <property type="entry name" value="COesterase"/>
    <property type="match status" value="1"/>
</dbReference>
<dbReference type="OrthoDB" id="3200163at2759"/>
<evidence type="ECO:0000256" key="2">
    <source>
        <dbReference type="ARBA" id="ARBA00023180"/>
    </source>
</evidence>
<feature type="chain" id="PRO_5019834411" description="Carboxylesterase type B domain-containing protein" evidence="5">
    <location>
        <begin position="32"/>
        <end position="753"/>
    </location>
</feature>
<dbReference type="InterPro" id="IPR029058">
    <property type="entry name" value="AB_hydrolase_fold"/>
</dbReference>
<dbReference type="EMBL" id="QKKF02037473">
    <property type="protein sequence ID" value="RZF32116.1"/>
    <property type="molecule type" value="Genomic_DNA"/>
</dbReference>
<dbReference type="InParanoid" id="A0A482WFY2"/>
<comment type="similarity">
    <text evidence="1">Belongs to the type-B carboxylesterase/lipase family.</text>
</comment>
<sequence>MQTWDGFRALMFPRLGLFAATLLTLLTCLSAGPRYSSRIVDTEAGAIRGVILELNSRHLEPVEAFLGVPYAAPPVGERRFATAARPVPWTGTRLADTLPSVCPQRPPDLSNQTAALELMPRARYEHLSQLVPLLANHSEDCLHLNIYVPVSGSRGVDAPYAVLVFLHGESYEWNSGNLYDGSVLASFGHIIAVTVNYRLGILGFLKRDQGERSAAQSDVEAALRWIKHNIAAFGGDPARTTVMGQGTGAAMANLLLLSASARGLFRRMVLLSGSLLSPWALVQQPDQLRASIARQLACPEEEQQLVTCLQQLPLDILLQVEISPPRFMPGYGPWLNSDPTTLHETASGHFITTDLLIGTTTTESYSDFSAHDIEFGFEEDQRNRILRTYVRNAYIYHLNEIFSTVRNEYTDWEKPIVHPINIRDSTLEALSDGHTVAPLLRLAYLHARRGATTYFLHFGYQASDGDYLQRLGSVRGDDLPYLLGQPLVEGMPYFPRNYTRQDIAVSETLLSYFTNFVKTGDPNEGRRGAVDKTRHRGTVWEPYTPSSQLYLSLVQKPRLKNHYRGHKIAVWLNLIPQLHQPGDDDVSMRHHHFHERENHYYAGVIREESFTKRPSKKLTTTTTAITTTECVLPANSTWVTDSPVISKDKETNIGPTFSQAVILGAIGCALLLLNLVLFLSVVFYYRHRSKRKNACEPEEADIPLPCYGKSVSLPDLSLTVPPVKVPPKPPVRTSSNPPGGTVKKRVQIQEIPV</sequence>
<dbReference type="InterPro" id="IPR051093">
    <property type="entry name" value="Neuroligin/BSAL"/>
</dbReference>
<feature type="signal peptide" evidence="5">
    <location>
        <begin position="1"/>
        <end position="31"/>
    </location>
</feature>
<evidence type="ECO:0000256" key="4">
    <source>
        <dbReference type="SAM" id="Phobius"/>
    </source>
</evidence>